<dbReference type="InParanoid" id="A0A0D0EB44"/>
<evidence type="ECO:0000256" key="6">
    <source>
        <dbReference type="PROSITE-ProRule" id="PRU00108"/>
    </source>
</evidence>
<dbReference type="SUPFAM" id="SSF46689">
    <property type="entry name" value="Homeodomain-like"/>
    <property type="match status" value="1"/>
</dbReference>
<feature type="compositionally biased region" description="Low complexity" evidence="8">
    <location>
        <begin position="171"/>
        <end position="194"/>
    </location>
</feature>
<evidence type="ECO:0000256" key="8">
    <source>
        <dbReference type="SAM" id="MobiDB-lite"/>
    </source>
</evidence>
<keyword evidence="4 6" id="KW-0371">Homeobox</keyword>
<gene>
    <name evidence="10" type="ORF">PAXRUDRAFT_10369</name>
</gene>
<dbReference type="InterPro" id="IPR009057">
    <property type="entry name" value="Homeodomain-like_sf"/>
</dbReference>
<dbReference type="PANTHER" id="PTHR24324:SF9">
    <property type="entry name" value="HOMEOBOX DOMAIN-CONTAINING PROTEIN"/>
    <property type="match status" value="1"/>
</dbReference>
<dbReference type="HOGENOM" id="CLU_397497_0_0_1"/>
<protein>
    <recommendedName>
        <fullName evidence="9">Homeobox domain-containing protein</fullName>
    </recommendedName>
</protein>
<evidence type="ECO:0000256" key="1">
    <source>
        <dbReference type="ARBA" id="ARBA00004127"/>
    </source>
</evidence>
<dbReference type="InterPro" id="IPR001356">
    <property type="entry name" value="HD"/>
</dbReference>
<feature type="region of interest" description="Disordered" evidence="8">
    <location>
        <begin position="720"/>
        <end position="765"/>
    </location>
</feature>
<dbReference type="GO" id="GO:0000981">
    <property type="term" value="F:DNA-binding transcription factor activity, RNA polymerase II-specific"/>
    <property type="evidence" value="ECO:0007669"/>
    <property type="project" value="InterPro"/>
</dbReference>
<feature type="region of interest" description="Disordered" evidence="8">
    <location>
        <begin position="573"/>
        <end position="604"/>
    </location>
</feature>
<dbReference type="PANTHER" id="PTHR24324">
    <property type="entry name" value="HOMEOBOX PROTEIN HHEX"/>
    <property type="match status" value="1"/>
</dbReference>
<dbReference type="EMBL" id="KN824951">
    <property type="protein sequence ID" value="KIK97125.1"/>
    <property type="molecule type" value="Genomic_DNA"/>
</dbReference>
<keyword evidence="5 6" id="KW-0539">Nucleus</keyword>
<feature type="compositionally biased region" description="Polar residues" evidence="8">
    <location>
        <begin position="53"/>
        <end position="70"/>
    </location>
</feature>
<evidence type="ECO:0000256" key="4">
    <source>
        <dbReference type="ARBA" id="ARBA00023155"/>
    </source>
</evidence>
<evidence type="ECO:0000313" key="11">
    <source>
        <dbReference type="Proteomes" id="UP000054538"/>
    </source>
</evidence>
<name>A0A0D0EB44_9AGAM</name>
<evidence type="ECO:0000256" key="5">
    <source>
        <dbReference type="ARBA" id="ARBA00023242"/>
    </source>
</evidence>
<feature type="compositionally biased region" description="Basic residues" evidence="8">
    <location>
        <begin position="151"/>
        <end position="161"/>
    </location>
</feature>
<accession>A0A0D0EB44</accession>
<dbReference type="Pfam" id="PF00046">
    <property type="entry name" value="Homeodomain"/>
    <property type="match status" value="1"/>
</dbReference>
<dbReference type="InterPro" id="IPR051000">
    <property type="entry name" value="Homeobox_DNA-bind_prot"/>
</dbReference>
<dbReference type="GO" id="GO:0000978">
    <property type="term" value="F:RNA polymerase II cis-regulatory region sequence-specific DNA binding"/>
    <property type="evidence" value="ECO:0007669"/>
    <property type="project" value="TreeGrafter"/>
</dbReference>
<dbReference type="CDD" id="cd00086">
    <property type="entry name" value="homeodomain"/>
    <property type="match status" value="1"/>
</dbReference>
<evidence type="ECO:0000313" key="10">
    <source>
        <dbReference type="EMBL" id="KIK97125.1"/>
    </source>
</evidence>
<feature type="DNA-binding region" description="Homeobox" evidence="6">
    <location>
        <begin position="99"/>
        <end position="158"/>
    </location>
</feature>
<organism evidence="10 11">
    <name type="scientific">Paxillus rubicundulus Ve08.2h10</name>
    <dbReference type="NCBI Taxonomy" id="930991"/>
    <lineage>
        <taxon>Eukaryota</taxon>
        <taxon>Fungi</taxon>
        <taxon>Dikarya</taxon>
        <taxon>Basidiomycota</taxon>
        <taxon>Agaricomycotina</taxon>
        <taxon>Agaricomycetes</taxon>
        <taxon>Agaricomycetidae</taxon>
        <taxon>Boletales</taxon>
        <taxon>Paxilineae</taxon>
        <taxon>Paxillaceae</taxon>
        <taxon>Paxillus</taxon>
    </lineage>
</organism>
<feature type="compositionally biased region" description="Low complexity" evidence="8">
    <location>
        <begin position="443"/>
        <end position="456"/>
    </location>
</feature>
<dbReference type="PROSITE" id="PS00027">
    <property type="entry name" value="HOMEOBOX_1"/>
    <property type="match status" value="1"/>
</dbReference>
<proteinExistence type="predicted"/>
<evidence type="ECO:0000259" key="9">
    <source>
        <dbReference type="PROSITE" id="PS50071"/>
    </source>
</evidence>
<dbReference type="OrthoDB" id="6159439at2759"/>
<dbReference type="Proteomes" id="UP000054538">
    <property type="component" value="Unassembled WGS sequence"/>
</dbReference>
<reference evidence="10 11" key="1">
    <citation type="submission" date="2014-04" db="EMBL/GenBank/DDBJ databases">
        <authorList>
            <consortium name="DOE Joint Genome Institute"/>
            <person name="Kuo A."/>
            <person name="Kohler A."/>
            <person name="Jargeat P."/>
            <person name="Nagy L.G."/>
            <person name="Floudas D."/>
            <person name="Copeland A."/>
            <person name="Barry K.W."/>
            <person name="Cichocki N."/>
            <person name="Veneault-Fourrey C."/>
            <person name="LaButti K."/>
            <person name="Lindquist E.A."/>
            <person name="Lipzen A."/>
            <person name="Lundell T."/>
            <person name="Morin E."/>
            <person name="Murat C."/>
            <person name="Sun H."/>
            <person name="Tunlid A."/>
            <person name="Henrissat B."/>
            <person name="Grigoriev I.V."/>
            <person name="Hibbett D.S."/>
            <person name="Martin F."/>
            <person name="Nordberg H.P."/>
            <person name="Cantor M.N."/>
            <person name="Hua S.X."/>
        </authorList>
    </citation>
    <scope>NUCLEOTIDE SEQUENCE [LARGE SCALE GENOMIC DNA]</scope>
    <source>
        <strain evidence="10 11">Ve08.2h10</strain>
    </source>
</reference>
<feature type="region of interest" description="Disordered" evidence="8">
    <location>
        <begin position="37"/>
        <end position="70"/>
    </location>
</feature>
<dbReference type="GO" id="GO:0005789">
    <property type="term" value="C:endoplasmic reticulum membrane"/>
    <property type="evidence" value="ECO:0007669"/>
    <property type="project" value="UniProtKB-SubCell"/>
</dbReference>
<dbReference type="Gene3D" id="1.10.10.60">
    <property type="entry name" value="Homeodomain-like"/>
    <property type="match status" value="1"/>
</dbReference>
<dbReference type="GO" id="GO:0005634">
    <property type="term" value="C:nucleus"/>
    <property type="evidence" value="ECO:0007669"/>
    <property type="project" value="UniProtKB-SubCell"/>
</dbReference>
<dbReference type="PROSITE" id="PS50071">
    <property type="entry name" value="HOMEOBOX_2"/>
    <property type="match status" value="1"/>
</dbReference>
<reference evidence="11" key="2">
    <citation type="submission" date="2015-01" db="EMBL/GenBank/DDBJ databases">
        <title>Evolutionary Origins and Diversification of the Mycorrhizal Mutualists.</title>
        <authorList>
            <consortium name="DOE Joint Genome Institute"/>
            <consortium name="Mycorrhizal Genomics Consortium"/>
            <person name="Kohler A."/>
            <person name="Kuo A."/>
            <person name="Nagy L.G."/>
            <person name="Floudas D."/>
            <person name="Copeland A."/>
            <person name="Barry K.W."/>
            <person name="Cichocki N."/>
            <person name="Veneault-Fourrey C."/>
            <person name="LaButti K."/>
            <person name="Lindquist E.A."/>
            <person name="Lipzen A."/>
            <person name="Lundell T."/>
            <person name="Morin E."/>
            <person name="Murat C."/>
            <person name="Riley R."/>
            <person name="Ohm R."/>
            <person name="Sun H."/>
            <person name="Tunlid A."/>
            <person name="Henrissat B."/>
            <person name="Grigoriev I.V."/>
            <person name="Hibbett D.S."/>
            <person name="Martin F."/>
        </authorList>
    </citation>
    <scope>NUCLEOTIDE SEQUENCE [LARGE SCALE GENOMIC DNA]</scope>
    <source>
        <strain evidence="11">Ve08.2h10</strain>
    </source>
</reference>
<feature type="domain" description="Homeobox" evidence="9">
    <location>
        <begin position="97"/>
        <end position="157"/>
    </location>
</feature>
<keyword evidence="3 6" id="KW-0238">DNA-binding</keyword>
<evidence type="ECO:0000256" key="7">
    <source>
        <dbReference type="RuleBase" id="RU000682"/>
    </source>
</evidence>
<feature type="region of interest" description="Disordered" evidence="8">
    <location>
        <begin position="1"/>
        <end position="23"/>
    </location>
</feature>
<feature type="region of interest" description="Disordered" evidence="8">
    <location>
        <begin position="269"/>
        <end position="299"/>
    </location>
</feature>
<keyword evidence="11" id="KW-1185">Reference proteome</keyword>
<dbReference type="SMART" id="SM00389">
    <property type="entry name" value="HOX"/>
    <property type="match status" value="1"/>
</dbReference>
<dbReference type="AlphaFoldDB" id="A0A0D0EB44"/>
<feature type="region of interest" description="Disordered" evidence="8">
    <location>
        <begin position="422"/>
        <end position="466"/>
    </location>
</feature>
<feature type="region of interest" description="Disordered" evidence="8">
    <location>
        <begin position="480"/>
        <end position="506"/>
    </location>
</feature>
<dbReference type="GO" id="GO:0030154">
    <property type="term" value="P:cell differentiation"/>
    <property type="evidence" value="ECO:0007669"/>
    <property type="project" value="TreeGrafter"/>
</dbReference>
<feature type="compositionally biased region" description="Polar residues" evidence="8">
    <location>
        <begin position="589"/>
        <end position="598"/>
    </location>
</feature>
<comment type="subcellular location">
    <subcellularLocation>
        <location evidence="1">Endomembrane system</location>
        <topology evidence="1">Multi-pass membrane protein</topology>
    </subcellularLocation>
    <subcellularLocation>
        <location evidence="2">Endoplasmic reticulum membrane</location>
    </subcellularLocation>
    <subcellularLocation>
        <location evidence="6 7">Nucleus</location>
    </subcellularLocation>
</comment>
<feature type="region of interest" description="Disordered" evidence="8">
    <location>
        <begin position="151"/>
        <end position="231"/>
    </location>
</feature>
<feature type="compositionally biased region" description="Basic and acidic residues" evidence="8">
    <location>
        <begin position="573"/>
        <end position="583"/>
    </location>
</feature>
<evidence type="ECO:0000256" key="2">
    <source>
        <dbReference type="ARBA" id="ARBA00004586"/>
    </source>
</evidence>
<sequence>MDPGMSAKPPTRPSLQSHADSLRPQSALYRVDLSSSTILDSNIPDDKPVLSPVNHQQMDPNSPPSHSRYPSTYIPSLMPPGVDPMSVDFRTFFPYIPNEVKHRKRTSRSQLKVLEDVFRKDTKPNASLRKQLAAQLDMSPRAVQVWFQNRRAKDKQLRKRASAAVEKERAAATSAQKSPSPRDTSPNDSSNSSTATEKPTHSAEDDTSSQGPSLHKSATESSPVTKIPCSPSLLCDSPPSAWLGSSGTPTEIPPHVRPLAFDLTLQQSDPYNTRRGSLPAVMPSQPMTGPDATQPPQHYPDRRKSVDVNFSRLVHHPFARFAKEKNEALCHPKSPLSPPGSGQATVMRSPSGVMGSIGPIRGTGHSAYSHPRPPLAHRASEPYVFASGRPAVSLVQESGSPLHPPTVGSRRMSENPMYAFTSRTLSSPIPGPLPTLGYQFGDPQSASPSNASPTPTDVGSPSGYLHSPEMAVLQGFSFPRSREADQDTEDSGSVGGLSRFGSMSGGSDSSVIYSDVSSCGPVDHMGYDLNARRGSCAPLEMRMSGLNMSTRSSQGSLNEAHLNAAAALSRSHRENVARQEHPSEGTGGYTSPASTATPGVSPHVRHVKDPGPSGLRSEAVYGYSPLEQAQGQDMAEARRGSIYVQESMALPHIYVQNSLGAQGPYSVSSDAISPLAQSTLHFCPGSGQSQKQPQHSHAGNFVPVQAERQYIQREQSNELQYPPDGIFQGSPNTIGIPHADASGYTSPANEYTYPSHAKESYGSLN</sequence>
<dbReference type="InterPro" id="IPR017970">
    <property type="entry name" value="Homeobox_CS"/>
</dbReference>
<evidence type="ECO:0000256" key="3">
    <source>
        <dbReference type="ARBA" id="ARBA00023125"/>
    </source>
</evidence>
<dbReference type="FunFam" id="1.10.10.60:FF:000020">
    <property type="entry name" value="Ceramide synthase 5"/>
    <property type="match status" value="1"/>
</dbReference>